<comment type="similarity">
    <text evidence="2">Belongs to the transketolase family.</text>
</comment>
<dbReference type="EMBL" id="JABTTY010000001">
    <property type="protein sequence ID" value="MBE7525163.1"/>
    <property type="molecule type" value="Genomic_DNA"/>
</dbReference>
<evidence type="ECO:0000256" key="2">
    <source>
        <dbReference type="ARBA" id="ARBA00007131"/>
    </source>
</evidence>
<dbReference type="InterPro" id="IPR029061">
    <property type="entry name" value="THDP-binding"/>
</dbReference>
<evidence type="ECO:0000256" key="1">
    <source>
        <dbReference type="ARBA" id="ARBA00001964"/>
    </source>
</evidence>
<reference evidence="6" key="1">
    <citation type="submission" date="2020-05" db="EMBL/GenBank/DDBJ databases">
        <title>High-Quality Genomes of Partial-Nitritation/Anammox System by Hierarchical Clustering Based Hybrid Assembly.</title>
        <authorList>
            <person name="Liu L."/>
            <person name="Wang Y."/>
            <person name="Che Y."/>
            <person name="Chen Y."/>
            <person name="Xia Y."/>
            <person name="Luo R."/>
            <person name="Cheng S.H."/>
            <person name="Zheng C."/>
            <person name="Zhang T."/>
        </authorList>
    </citation>
    <scope>NUCLEOTIDE SEQUENCE</scope>
    <source>
        <strain evidence="6">H1_PAT1</strain>
    </source>
</reference>
<dbReference type="InterPro" id="IPR033248">
    <property type="entry name" value="Transketolase_C"/>
</dbReference>
<keyword evidence="4" id="KW-0786">Thiamine pyrophosphate</keyword>
<gene>
    <name evidence="6" type="ORF">HS096_02100</name>
</gene>
<evidence type="ECO:0000313" key="6">
    <source>
        <dbReference type="EMBL" id="MBE7525163.1"/>
    </source>
</evidence>
<keyword evidence="3" id="KW-0808">Transferase</keyword>
<dbReference type="PANTHER" id="PTHR43825">
    <property type="entry name" value="PYRUVATE DEHYDROGENASE E1 COMPONENT"/>
    <property type="match status" value="1"/>
</dbReference>
<evidence type="ECO:0000313" key="7">
    <source>
        <dbReference type="Proteomes" id="UP000710385"/>
    </source>
</evidence>
<proteinExistence type="inferred from homology"/>
<comment type="caution">
    <text evidence="6">The sequence shown here is derived from an EMBL/GenBank/DDBJ whole genome shotgun (WGS) entry which is preliminary data.</text>
</comment>
<dbReference type="FunFam" id="3.40.50.970:FF:000129">
    <property type="entry name" value="Transketolase"/>
    <property type="match status" value="1"/>
</dbReference>
<evidence type="ECO:0000259" key="5">
    <source>
        <dbReference type="SMART" id="SM00861"/>
    </source>
</evidence>
<dbReference type="Gene3D" id="3.40.50.920">
    <property type="match status" value="1"/>
</dbReference>
<comment type="cofactor">
    <cofactor evidence="1">
        <name>thiamine diphosphate</name>
        <dbReference type="ChEBI" id="CHEBI:58937"/>
    </cofactor>
</comment>
<dbReference type="Pfam" id="PF02779">
    <property type="entry name" value="Transket_pyr"/>
    <property type="match status" value="1"/>
</dbReference>
<organism evidence="6 7">
    <name type="scientific">candidate division WWE3 bacterium</name>
    <dbReference type="NCBI Taxonomy" id="2053526"/>
    <lineage>
        <taxon>Bacteria</taxon>
        <taxon>Katanobacteria</taxon>
    </lineage>
</organism>
<dbReference type="Pfam" id="PF02780">
    <property type="entry name" value="Transketolase_C"/>
    <property type="match status" value="1"/>
</dbReference>
<dbReference type="SMART" id="SM00861">
    <property type="entry name" value="Transket_pyr"/>
    <property type="match status" value="1"/>
</dbReference>
<protein>
    <submittedName>
        <fullName evidence="6">Transketolase family protein</fullName>
    </submittedName>
</protein>
<dbReference type="InterPro" id="IPR005475">
    <property type="entry name" value="Transketolase-like_Pyr-bd"/>
</dbReference>
<evidence type="ECO:0000256" key="4">
    <source>
        <dbReference type="ARBA" id="ARBA00023052"/>
    </source>
</evidence>
<dbReference type="SUPFAM" id="SSF52518">
    <property type="entry name" value="Thiamin diphosphate-binding fold (THDP-binding)"/>
    <property type="match status" value="1"/>
</dbReference>
<dbReference type="SUPFAM" id="SSF52922">
    <property type="entry name" value="TK C-terminal domain-like"/>
    <property type="match status" value="1"/>
</dbReference>
<dbReference type="Proteomes" id="UP000710385">
    <property type="component" value="Unassembled WGS sequence"/>
</dbReference>
<sequence length="313" mass="33544">MAATRNGYGHGVVDAAKRDKRIVVLCADLTESTRNDEFKKLFPDRFIQMGVHEQLLAASAAGLALGGKIPFITSYAMFCPGRAWEMIRTNICLNDVNVKVIGSHAGVSVGPDGATHQAIEDIAIMRPIPNITILAPCDVNEARKATAAVAAYDGPCYVRFAREKTPVFTTARTPFKIGRAEIYRDGKDAAIIACGPLVYNALVAAEELSKEGINAMVINSHTIKPLDGAAVLKAAKTCRAVVTVEEHQVTGGLGGAVSEYLSATFPVPQEFIGVPNTFGESGNPFELVEHFGMGVANIKRAAKRVIKRKRSYA</sequence>
<dbReference type="CDD" id="cd07033">
    <property type="entry name" value="TPP_PYR_DXS_TK_like"/>
    <property type="match status" value="1"/>
</dbReference>
<dbReference type="InterPro" id="IPR009014">
    <property type="entry name" value="Transketo_C/PFOR_II"/>
</dbReference>
<accession>A0A928TWQ7</accession>
<dbReference type="AlphaFoldDB" id="A0A928TWQ7"/>
<name>A0A928TWQ7_UNCKA</name>
<evidence type="ECO:0000256" key="3">
    <source>
        <dbReference type="ARBA" id="ARBA00022679"/>
    </source>
</evidence>
<dbReference type="GO" id="GO:0016740">
    <property type="term" value="F:transferase activity"/>
    <property type="evidence" value="ECO:0007669"/>
    <property type="project" value="UniProtKB-KW"/>
</dbReference>
<dbReference type="InterPro" id="IPR051157">
    <property type="entry name" value="PDH/Transketolase"/>
</dbReference>
<dbReference type="Gene3D" id="3.40.50.970">
    <property type="match status" value="1"/>
</dbReference>
<dbReference type="PROSITE" id="PS00802">
    <property type="entry name" value="TRANSKETOLASE_2"/>
    <property type="match status" value="1"/>
</dbReference>
<dbReference type="PANTHER" id="PTHR43825:SF1">
    <property type="entry name" value="TRANSKETOLASE-LIKE PYRIMIDINE-BINDING DOMAIN-CONTAINING PROTEIN"/>
    <property type="match status" value="1"/>
</dbReference>
<feature type="domain" description="Transketolase-like pyrimidine-binding" evidence="5">
    <location>
        <begin position="2"/>
        <end position="167"/>
    </location>
</feature>
<dbReference type="InterPro" id="IPR020826">
    <property type="entry name" value="Transketolase_BS"/>
</dbReference>